<dbReference type="KEGG" id="cdeu:CNBG_4554"/>
<dbReference type="OrthoDB" id="7694678at2759"/>
<dbReference type="GeneID" id="88180760"/>
<dbReference type="STRING" id="294750.A0A095DCY0"/>
<feature type="transmembrane region" description="Helical" evidence="11">
    <location>
        <begin position="175"/>
        <end position="200"/>
    </location>
</feature>
<dbReference type="GO" id="GO:0005789">
    <property type="term" value="C:endoplasmic reticulum membrane"/>
    <property type="evidence" value="ECO:0007669"/>
    <property type="project" value="UniProtKB-SubCell"/>
</dbReference>
<dbReference type="Pfam" id="PF00810">
    <property type="entry name" value="ER_lumen_recept"/>
    <property type="match status" value="1"/>
</dbReference>
<proteinExistence type="inferred from homology"/>
<dbReference type="PANTHER" id="PTHR10585">
    <property type="entry name" value="ER LUMEN PROTEIN RETAINING RECEPTOR"/>
    <property type="match status" value="1"/>
</dbReference>
<feature type="transmembrane region" description="Helical" evidence="11">
    <location>
        <begin position="151"/>
        <end position="169"/>
    </location>
</feature>
<dbReference type="GO" id="GO:0015031">
    <property type="term" value="P:protein transport"/>
    <property type="evidence" value="ECO:0007669"/>
    <property type="project" value="UniProtKB-KW"/>
</dbReference>
<dbReference type="VEuPathDB" id="FungiDB:CNBG_4554"/>
<keyword evidence="9 11" id="KW-0472">Membrane</keyword>
<keyword evidence="10 11" id="KW-0675">Receptor</keyword>
<dbReference type="PRINTS" id="PR00660">
    <property type="entry name" value="ERLUMENR"/>
</dbReference>
<sequence length="213" mass="24671">MNIFRFLGDLSHLASILILLHKIQTTRSCRGISFKSQLLYLIVFLTRYVDLFTRPLVSVYNTVMKLFFIGSTAYTLYLMKFKYRPTHDASLDTFQLSYIFGPVAILALLFNYEFTPFEITWSFSIWLESVAILPQLFMLQRTGEAETITTHYLAALGLYRGLYIPNWMYRYFTEGAFDAIAVVAGIIQTVIYADFGYIYVTKVLRGQKFELPA</sequence>
<comment type="caution">
    <text evidence="11">Lacks conserved residue(s) required for the propagation of feature annotation.</text>
</comment>
<gene>
    <name evidence="12" type="ORF">CNBG_4554</name>
</gene>
<evidence type="ECO:0000256" key="3">
    <source>
        <dbReference type="ARBA" id="ARBA00022448"/>
    </source>
</evidence>
<protein>
    <recommendedName>
        <fullName evidence="11">ER lumen protein-retaining receptor</fullName>
    </recommendedName>
</protein>
<dbReference type="Proteomes" id="UP000029445">
    <property type="component" value="Chromosome 2"/>
</dbReference>
<evidence type="ECO:0000256" key="9">
    <source>
        <dbReference type="ARBA" id="ARBA00023136"/>
    </source>
</evidence>
<evidence type="ECO:0000313" key="12">
    <source>
        <dbReference type="EMBL" id="KGB78716.1"/>
    </source>
</evidence>
<evidence type="ECO:0000256" key="5">
    <source>
        <dbReference type="ARBA" id="ARBA00022824"/>
    </source>
</evidence>
<dbReference type="GO" id="GO:0046923">
    <property type="term" value="F:ER retention sequence binding"/>
    <property type="evidence" value="ECO:0007669"/>
    <property type="project" value="InterPro"/>
</dbReference>
<evidence type="ECO:0000256" key="6">
    <source>
        <dbReference type="ARBA" id="ARBA00022892"/>
    </source>
</evidence>
<keyword evidence="5 11" id="KW-0256">Endoplasmic reticulum</keyword>
<dbReference type="EMBL" id="CP025760">
    <property type="protein sequence ID" value="KGB78716.1"/>
    <property type="molecule type" value="Genomic_DNA"/>
</dbReference>
<dbReference type="InterPro" id="IPR000133">
    <property type="entry name" value="ER_ret_rcpt"/>
</dbReference>
<keyword evidence="6" id="KW-0931">ER-Golgi transport</keyword>
<comment type="subcellular location">
    <subcellularLocation>
        <location evidence="1 11">Endoplasmic reticulum membrane</location>
        <topology evidence="1 11">Multi-pass membrane protein</topology>
    </subcellularLocation>
</comment>
<keyword evidence="8 11" id="KW-1133">Transmembrane helix</keyword>
<dbReference type="PROSITE" id="PS00952">
    <property type="entry name" value="ER_LUMEN_RECEPTOR_2"/>
    <property type="match status" value="1"/>
</dbReference>
<evidence type="ECO:0000256" key="10">
    <source>
        <dbReference type="ARBA" id="ARBA00023170"/>
    </source>
</evidence>
<reference evidence="12 13" key="2">
    <citation type="journal article" date="2018" name="Proc. Natl. Acad. Sci.">
        <title>RNAi is a critical determinant of centromere evolution in closely related fungi.</title>
        <authorList>
            <person name="Yadav V."/>
            <person name="Sun S."/>
            <person name="Billmyre R.B."/>
            <person name="Thimmappa B.C."/>
            <person name="Shea T."/>
            <person name="Lintner R."/>
            <person name="Bakkeren G."/>
            <person name="Cuomo C.A."/>
            <person name="Heitman J."/>
            <person name="Sanyal K."/>
        </authorList>
    </citation>
    <scope>NUCLEOTIDE SEQUENCE [LARGE SCALE GENOMIC DNA]</scope>
    <source>
        <strain evidence="12 13">R265</strain>
    </source>
</reference>
<organism evidence="12 13">
    <name type="scientific">Cryptococcus deuterogattii (strain R265)</name>
    <name type="common">Cryptococcus gattii VGII (strain R265)</name>
    <dbReference type="NCBI Taxonomy" id="294750"/>
    <lineage>
        <taxon>Eukaryota</taxon>
        <taxon>Fungi</taxon>
        <taxon>Dikarya</taxon>
        <taxon>Basidiomycota</taxon>
        <taxon>Agaricomycotina</taxon>
        <taxon>Tremellomycetes</taxon>
        <taxon>Tremellales</taxon>
        <taxon>Cryptococcaceae</taxon>
        <taxon>Cryptococcus</taxon>
        <taxon>Cryptococcus gattii species complex</taxon>
    </lineage>
</organism>
<keyword evidence="4 11" id="KW-0812">Transmembrane</keyword>
<evidence type="ECO:0000256" key="2">
    <source>
        <dbReference type="ARBA" id="ARBA00010120"/>
    </source>
</evidence>
<keyword evidence="7 11" id="KW-0653">Protein transport</keyword>
<dbReference type="AlphaFoldDB" id="A0A095DCY0"/>
<keyword evidence="3 11" id="KW-0813">Transport</keyword>
<evidence type="ECO:0000256" key="4">
    <source>
        <dbReference type="ARBA" id="ARBA00022692"/>
    </source>
</evidence>
<dbReference type="GO" id="GO:0006621">
    <property type="term" value="P:protein retention in ER lumen"/>
    <property type="evidence" value="ECO:0007669"/>
    <property type="project" value="InterPro"/>
</dbReference>
<feature type="transmembrane region" description="Helical" evidence="11">
    <location>
        <begin position="63"/>
        <end position="81"/>
    </location>
</feature>
<name>A0A095DCY0_CRYD2</name>
<accession>A0A095DCY0</accession>
<evidence type="ECO:0000313" key="13">
    <source>
        <dbReference type="Proteomes" id="UP000029445"/>
    </source>
</evidence>
<dbReference type="GO" id="GO:0016192">
    <property type="term" value="P:vesicle-mediated transport"/>
    <property type="evidence" value="ECO:0007669"/>
    <property type="project" value="UniProtKB-KW"/>
</dbReference>
<keyword evidence="13" id="KW-1185">Reference proteome</keyword>
<evidence type="ECO:0000256" key="11">
    <source>
        <dbReference type="RuleBase" id="RU000634"/>
    </source>
</evidence>
<feature type="transmembrane region" description="Helical" evidence="11">
    <location>
        <begin position="93"/>
        <end position="113"/>
    </location>
</feature>
<dbReference type="HOGENOM" id="CLU_057784_0_0_1"/>
<evidence type="ECO:0000256" key="7">
    <source>
        <dbReference type="ARBA" id="ARBA00022927"/>
    </source>
</evidence>
<dbReference type="RefSeq" id="XP_062884440.1">
    <property type="nucleotide sequence ID" value="XM_063028485.1"/>
</dbReference>
<evidence type="ECO:0000256" key="1">
    <source>
        <dbReference type="ARBA" id="ARBA00004477"/>
    </source>
</evidence>
<dbReference type="PROSITE" id="PS00951">
    <property type="entry name" value="ER_LUMEN_RECEPTOR_1"/>
    <property type="match status" value="1"/>
</dbReference>
<dbReference type="OMA" id="WKSRSCE"/>
<feature type="transmembrane region" description="Helical" evidence="11">
    <location>
        <begin position="119"/>
        <end position="139"/>
    </location>
</feature>
<comment type="similarity">
    <text evidence="2 11">Belongs to the ERD2 family.</text>
</comment>
<reference evidence="12 13" key="1">
    <citation type="journal article" date="2011" name="MBio">
        <title>Genome variation in Cryptococcus gattii, an emerging pathogen of immunocompetent hosts.</title>
        <authorList>
            <person name="D'Souza C.A."/>
            <person name="Kronstad J.W."/>
            <person name="Taylor G."/>
            <person name="Warren R."/>
            <person name="Yuen M."/>
            <person name="Hu G."/>
            <person name="Jung W.H."/>
            <person name="Sham A."/>
            <person name="Kidd S.E."/>
            <person name="Tangen K."/>
            <person name="Lee N."/>
            <person name="Zeilmaker T."/>
            <person name="Sawkins J."/>
            <person name="McVicker G."/>
            <person name="Shah S."/>
            <person name="Gnerre S."/>
            <person name="Griggs A."/>
            <person name="Zeng Q."/>
            <person name="Bartlett K."/>
            <person name="Li W."/>
            <person name="Wang X."/>
            <person name="Heitman J."/>
            <person name="Stajich J.E."/>
            <person name="Fraser J.A."/>
            <person name="Meyer W."/>
            <person name="Carter D."/>
            <person name="Schein J."/>
            <person name="Krzywinski M."/>
            <person name="Kwon-Chung K.J."/>
            <person name="Varma A."/>
            <person name="Wang J."/>
            <person name="Brunham R."/>
            <person name="Fyfe M."/>
            <person name="Ouellette B.F."/>
            <person name="Siddiqui A."/>
            <person name="Marra M."/>
            <person name="Jones S."/>
            <person name="Holt R."/>
            <person name="Birren B.W."/>
            <person name="Galagan J.E."/>
            <person name="Cuomo C.A."/>
        </authorList>
    </citation>
    <scope>NUCLEOTIDE SEQUENCE [LARGE SCALE GENOMIC DNA]</scope>
    <source>
        <strain evidence="12 13">R265</strain>
    </source>
</reference>
<evidence type="ECO:0000256" key="8">
    <source>
        <dbReference type="ARBA" id="ARBA00022989"/>
    </source>
</evidence>